<dbReference type="Proteomes" id="UP001139981">
    <property type="component" value="Unassembled WGS sequence"/>
</dbReference>
<reference evidence="1" key="1">
    <citation type="submission" date="2022-07" db="EMBL/GenBank/DDBJ databases">
        <title>Phylogenomic reconstructions and comparative analyses of Kickxellomycotina fungi.</title>
        <authorList>
            <person name="Reynolds N.K."/>
            <person name="Stajich J.E."/>
            <person name="Barry K."/>
            <person name="Grigoriev I.V."/>
            <person name="Crous P."/>
            <person name="Smith M.E."/>
        </authorList>
    </citation>
    <scope>NUCLEOTIDE SEQUENCE</scope>
    <source>
        <strain evidence="1">CBS 190363</strain>
    </source>
</reference>
<evidence type="ECO:0000313" key="1">
    <source>
        <dbReference type="EMBL" id="KAJ2900585.1"/>
    </source>
</evidence>
<gene>
    <name evidence="1" type="primary">RAD1</name>
    <name evidence="1" type="ORF">IWW38_000462</name>
</gene>
<accession>A0ACC1MA47</accession>
<keyword evidence="1" id="KW-0378">Hydrolase</keyword>
<dbReference type="EC" id="3.1.11.2" evidence="1"/>
<dbReference type="EMBL" id="JANBVB010000004">
    <property type="protein sequence ID" value="KAJ2900585.1"/>
    <property type="molecule type" value="Genomic_DNA"/>
</dbReference>
<protein>
    <submittedName>
        <fullName evidence="1">SsDNA endodeoxyribonuclease</fullName>
        <ecNumber evidence="1">3.1.11.2</ecNumber>
    </submittedName>
</protein>
<keyword evidence="2" id="KW-1185">Reference proteome</keyword>
<proteinExistence type="predicted"/>
<sequence>MTAVQGTLEPEHILFRAKLANVRPLVNMLKTISFRPRARCSINSDGLVFTVEEAQCLVAQVFFRSELFTTFSYDEQLAKHLNNQEQVGFETNDSQDDEASDMTQIVLPLDNLIECLTLFYGPSGTSSGNSQSGSHTTSSLLNAGNPGDLRGATTAVIGFNGLGADFELMLEERGTISMCRLATFMPEPPVDLKFSHVPITQQLIIRSEWLRDAFNELDPTSEAVSISIARTEPHFRISTIGDSGSTDMTYSNSERILDSFFCNEDQENQYKLSLILKSKQALAMSDKTKIRINQRGFLSFQFMVPTAADMSFVNFIYAPLISADEPAAADAAAARA</sequence>
<organism evidence="1 2">
    <name type="scientific">Coemansia aciculifera</name>
    <dbReference type="NCBI Taxonomy" id="417176"/>
    <lineage>
        <taxon>Eukaryota</taxon>
        <taxon>Fungi</taxon>
        <taxon>Fungi incertae sedis</taxon>
        <taxon>Zoopagomycota</taxon>
        <taxon>Kickxellomycotina</taxon>
        <taxon>Kickxellomycetes</taxon>
        <taxon>Kickxellales</taxon>
        <taxon>Kickxellaceae</taxon>
        <taxon>Coemansia</taxon>
    </lineage>
</organism>
<comment type="caution">
    <text evidence="1">The sequence shown here is derived from an EMBL/GenBank/DDBJ whole genome shotgun (WGS) entry which is preliminary data.</text>
</comment>
<evidence type="ECO:0000313" key="2">
    <source>
        <dbReference type="Proteomes" id="UP001139981"/>
    </source>
</evidence>
<name>A0ACC1MA47_9FUNG</name>